<evidence type="ECO:0000313" key="3">
    <source>
        <dbReference type="Proteomes" id="UP001257659"/>
    </source>
</evidence>
<evidence type="ECO:0000256" key="1">
    <source>
        <dbReference type="SAM" id="MobiDB-lite"/>
    </source>
</evidence>
<keyword evidence="3" id="KW-1185">Reference proteome</keyword>
<evidence type="ECO:0008006" key="4">
    <source>
        <dbReference type="Google" id="ProtNLM"/>
    </source>
</evidence>
<evidence type="ECO:0000313" key="2">
    <source>
        <dbReference type="EMBL" id="MDR6300528.1"/>
    </source>
</evidence>
<sequence length="177" mass="19965">MKKILIVLSAITIIACKNSENSEKKPAEEQTNQELAQNESEEYLKRGEEFSTENVLSAEEMKAEFDAMKPGDTISVKFKSEVEKVCKKKGCWMTLKLDDSLTSFVKFKDYAFFVPLNAENSETIVKGKAYITETPVEELRHFAKDAGKSEAEIAAITTPKREYAFMANGVLMKNKNE</sequence>
<gene>
    <name evidence="2" type="ORF">GGR31_001159</name>
</gene>
<dbReference type="RefSeq" id="WP_309727432.1">
    <property type="nucleotide sequence ID" value="NZ_JAVDQA010000002.1"/>
</dbReference>
<dbReference type="Proteomes" id="UP001257659">
    <property type="component" value="Unassembled WGS sequence"/>
</dbReference>
<dbReference type="Pfam" id="PF16267">
    <property type="entry name" value="DUF4920"/>
    <property type="match status" value="1"/>
</dbReference>
<dbReference type="EMBL" id="JAVDQA010000002">
    <property type="protein sequence ID" value="MDR6300528.1"/>
    <property type="molecule type" value="Genomic_DNA"/>
</dbReference>
<protein>
    <recommendedName>
        <fullName evidence="4">DUF4920 domain-containing protein</fullName>
    </recommendedName>
</protein>
<organism evidence="2 3">
    <name type="scientific">Mesonia maritima</name>
    <dbReference type="NCBI Taxonomy" id="1793873"/>
    <lineage>
        <taxon>Bacteria</taxon>
        <taxon>Pseudomonadati</taxon>
        <taxon>Bacteroidota</taxon>
        <taxon>Flavobacteriia</taxon>
        <taxon>Flavobacteriales</taxon>
        <taxon>Flavobacteriaceae</taxon>
        <taxon>Mesonia</taxon>
    </lineage>
</organism>
<dbReference type="InterPro" id="IPR032577">
    <property type="entry name" value="DUF4920"/>
</dbReference>
<accession>A0ABU1K4K9</accession>
<proteinExistence type="predicted"/>
<feature type="compositionally biased region" description="Polar residues" evidence="1">
    <location>
        <begin position="29"/>
        <end position="38"/>
    </location>
</feature>
<name>A0ABU1K4K9_9FLAO</name>
<feature type="region of interest" description="Disordered" evidence="1">
    <location>
        <begin position="21"/>
        <end position="43"/>
    </location>
</feature>
<reference evidence="2 3" key="1">
    <citation type="submission" date="2023-07" db="EMBL/GenBank/DDBJ databases">
        <title>Genomic Encyclopedia of Type Strains, Phase IV (KMG-IV): sequencing the most valuable type-strain genomes for metagenomic binning, comparative biology and taxonomic classification.</title>
        <authorList>
            <person name="Goeker M."/>
        </authorList>
    </citation>
    <scope>NUCLEOTIDE SEQUENCE [LARGE SCALE GENOMIC DNA]</scope>
    <source>
        <strain evidence="2 3">DSM 102814</strain>
    </source>
</reference>
<comment type="caution">
    <text evidence="2">The sequence shown here is derived from an EMBL/GenBank/DDBJ whole genome shotgun (WGS) entry which is preliminary data.</text>
</comment>
<dbReference type="PROSITE" id="PS51257">
    <property type="entry name" value="PROKAR_LIPOPROTEIN"/>
    <property type="match status" value="1"/>
</dbReference>